<evidence type="ECO:0000256" key="4">
    <source>
        <dbReference type="RuleBase" id="RU362057"/>
    </source>
</evidence>
<organism evidence="6 7">
    <name type="scientific">Ziziphus jujuba</name>
    <name type="common">Chinese jujube</name>
    <name type="synonym">Ziziphus sativa</name>
    <dbReference type="NCBI Taxonomy" id="326968"/>
    <lineage>
        <taxon>Eukaryota</taxon>
        <taxon>Viridiplantae</taxon>
        <taxon>Streptophyta</taxon>
        <taxon>Embryophyta</taxon>
        <taxon>Tracheophyta</taxon>
        <taxon>Spermatophyta</taxon>
        <taxon>Magnoliopsida</taxon>
        <taxon>eudicotyledons</taxon>
        <taxon>Gunneridae</taxon>
        <taxon>Pentapetalae</taxon>
        <taxon>rosids</taxon>
        <taxon>fabids</taxon>
        <taxon>Rosales</taxon>
        <taxon>Rhamnaceae</taxon>
        <taxon>Paliureae</taxon>
        <taxon>Ziziphus</taxon>
    </lineage>
</organism>
<evidence type="ECO:0000256" key="2">
    <source>
        <dbReference type="ARBA" id="ARBA00022679"/>
    </source>
</evidence>
<reference evidence="7" key="1">
    <citation type="submission" date="2025-08" db="UniProtKB">
        <authorList>
            <consortium name="RefSeq"/>
        </authorList>
    </citation>
    <scope>IDENTIFICATION</scope>
    <source>
        <tissue evidence="7">Seedling</tissue>
    </source>
</reference>
<dbReference type="InParanoid" id="A0A6P3ZRX4"/>
<dbReference type="GO" id="GO:1901137">
    <property type="term" value="P:carbohydrate derivative biosynthetic process"/>
    <property type="evidence" value="ECO:0007669"/>
    <property type="project" value="UniProtKB-ARBA"/>
</dbReference>
<dbReference type="AlphaFoldDB" id="A0A6P3ZRX4"/>
<dbReference type="InterPro" id="IPR058980">
    <property type="entry name" value="Glyco_transf_N"/>
</dbReference>
<dbReference type="GeneID" id="107412979"/>
<name>A0A6P3ZRX4_ZIZJJ</name>
<dbReference type="Proteomes" id="UP001652623">
    <property type="component" value="Chromosome 8"/>
</dbReference>
<sequence>MEDTKKSMRILMLPWLAQGHISPFLELAKKLTHRNFHIYLCSSPINLSSIKKKVEDDPKYSNSIQLVDFHVQSFPELPPQCHTTKGLTPHLLPNLIKALNMSRSNFSQIVQTLKPDLIINDFLPTWVPDVASSMNMNIPTVSFMTTGASSLTFFIHLVRNKGEKIFPFQEIYSDSLNQKFFQMIKRLESDNKGEALQFYERSCNIVLIRSFRELEGKYMDYLFATFGKKIVPVGPLVPDPDHDDNEGMDIIKWLDEKEKSSTVFVSFGSECYPSKEDMKEIAHGLELSKVNFIWVVRFPKGEKMKLEDALPSGFLERVREKGLVVQNWAPQVKILAHVNIGGFVSHCGWGSFMESIRFGVPIIAIPMQFEQPLNSKLAEVSRIGMEAKRDNDGKLQKETVAKVINEVVVEKIGEEIRRRTKEMKDKIETKVDEEMDEVVKELLLLL</sequence>
<accession>A0A6P3ZRX4</accession>
<dbReference type="Gene3D" id="3.40.50.2000">
    <property type="entry name" value="Glycogen Phosphorylase B"/>
    <property type="match status" value="2"/>
</dbReference>
<evidence type="ECO:0000313" key="7">
    <source>
        <dbReference type="RefSeq" id="XP_015876312.3"/>
    </source>
</evidence>
<feature type="domain" description="Glycosyltransferase N-terminal" evidence="5">
    <location>
        <begin position="8"/>
        <end position="238"/>
    </location>
</feature>
<dbReference type="Pfam" id="PF00201">
    <property type="entry name" value="UDPGT"/>
    <property type="match status" value="1"/>
</dbReference>
<evidence type="ECO:0000256" key="1">
    <source>
        <dbReference type="ARBA" id="ARBA00009995"/>
    </source>
</evidence>
<keyword evidence="3" id="KW-0328">Glycosyltransferase</keyword>
<dbReference type="PANTHER" id="PTHR48044">
    <property type="entry name" value="GLYCOSYLTRANSFERASE"/>
    <property type="match status" value="1"/>
</dbReference>
<keyword evidence="2 3" id="KW-0808">Transferase</keyword>
<dbReference type="InterPro" id="IPR002213">
    <property type="entry name" value="UDP_glucos_trans"/>
</dbReference>
<evidence type="ECO:0000256" key="3">
    <source>
        <dbReference type="RuleBase" id="RU003718"/>
    </source>
</evidence>
<dbReference type="SUPFAM" id="SSF53756">
    <property type="entry name" value="UDP-Glycosyltransferase/glycogen phosphorylase"/>
    <property type="match status" value="1"/>
</dbReference>
<evidence type="ECO:0000313" key="6">
    <source>
        <dbReference type="Proteomes" id="UP001652623"/>
    </source>
</evidence>
<dbReference type="CDD" id="cd03784">
    <property type="entry name" value="GT1_Gtf-like"/>
    <property type="match status" value="1"/>
</dbReference>
<dbReference type="RefSeq" id="XP_015876312.3">
    <property type="nucleotide sequence ID" value="XM_016020826.4"/>
</dbReference>
<protein>
    <recommendedName>
        <fullName evidence="4">Glycosyltransferase</fullName>
        <ecNumber evidence="4">2.4.1.-</ecNumber>
    </recommendedName>
</protein>
<dbReference type="GO" id="GO:0008194">
    <property type="term" value="F:UDP-glycosyltransferase activity"/>
    <property type="evidence" value="ECO:0007669"/>
    <property type="project" value="InterPro"/>
</dbReference>
<dbReference type="EC" id="2.4.1.-" evidence="4"/>
<keyword evidence="6" id="KW-1185">Reference proteome</keyword>
<dbReference type="PROSITE" id="PS00375">
    <property type="entry name" value="UDPGT"/>
    <property type="match status" value="1"/>
</dbReference>
<dbReference type="InterPro" id="IPR035595">
    <property type="entry name" value="UDP_glycos_trans_CS"/>
</dbReference>
<dbReference type="PANTHER" id="PTHR48044:SF29">
    <property type="entry name" value="GLYCOSYLTRANSFERASE"/>
    <property type="match status" value="1"/>
</dbReference>
<gene>
    <name evidence="7" type="primary">LOC107412979</name>
</gene>
<evidence type="ECO:0000259" key="5">
    <source>
        <dbReference type="Pfam" id="PF26168"/>
    </source>
</evidence>
<proteinExistence type="inferred from homology"/>
<comment type="similarity">
    <text evidence="1 3">Belongs to the UDP-glycosyltransferase family.</text>
</comment>
<dbReference type="KEGG" id="zju:107412979"/>
<dbReference type="Pfam" id="PF26168">
    <property type="entry name" value="Glyco_transf_N"/>
    <property type="match status" value="1"/>
</dbReference>